<reference evidence="8" key="1">
    <citation type="submission" date="2024-03" db="EMBL/GenBank/DDBJ databases">
        <title>WGS assembly of Saponaria officinalis var. Norfolk2.</title>
        <authorList>
            <person name="Jenkins J."/>
            <person name="Shu S."/>
            <person name="Grimwood J."/>
            <person name="Barry K."/>
            <person name="Goodstein D."/>
            <person name="Schmutz J."/>
            <person name="Leebens-Mack J."/>
            <person name="Osbourn A."/>
        </authorList>
    </citation>
    <scope>NUCLEOTIDE SEQUENCE [LARGE SCALE GENOMIC DNA]</scope>
    <source>
        <strain evidence="8">JIC</strain>
    </source>
</reference>
<comment type="similarity">
    <text evidence="2">Belongs to the CRISP family.</text>
</comment>
<dbReference type="PRINTS" id="PR00838">
    <property type="entry name" value="V5ALLERGEN"/>
</dbReference>
<dbReference type="AlphaFoldDB" id="A0AAW1J433"/>
<dbReference type="Pfam" id="PF00188">
    <property type="entry name" value="CAP"/>
    <property type="match status" value="1"/>
</dbReference>
<proteinExistence type="inferred from homology"/>
<dbReference type="InterPro" id="IPR002413">
    <property type="entry name" value="V5_allergen-like"/>
</dbReference>
<evidence type="ECO:0000313" key="9">
    <source>
        <dbReference type="Proteomes" id="UP001443914"/>
    </source>
</evidence>
<dbReference type="FunFam" id="3.40.33.10:FF:000006">
    <property type="entry name" value="Putative pathogenesis-related protein 1"/>
    <property type="match status" value="1"/>
</dbReference>
<dbReference type="PRINTS" id="PR00837">
    <property type="entry name" value="V5TPXLIKE"/>
</dbReference>
<name>A0AAW1J433_SAPOF</name>
<evidence type="ECO:0000259" key="7">
    <source>
        <dbReference type="SMART" id="SM00198"/>
    </source>
</evidence>
<gene>
    <name evidence="8" type="ORF">RND81_08G042300</name>
</gene>
<dbReference type="InterPro" id="IPR035940">
    <property type="entry name" value="CAP_sf"/>
</dbReference>
<dbReference type="InterPro" id="IPR018244">
    <property type="entry name" value="Allrgn_V5/Tpx1_CS"/>
</dbReference>
<dbReference type="GO" id="GO:0098542">
    <property type="term" value="P:defense response to other organism"/>
    <property type="evidence" value="ECO:0007669"/>
    <property type="project" value="UniProtKB-ARBA"/>
</dbReference>
<evidence type="ECO:0000256" key="3">
    <source>
        <dbReference type="ARBA" id="ARBA00022729"/>
    </source>
</evidence>
<dbReference type="PROSITE" id="PS01009">
    <property type="entry name" value="CRISP_1"/>
    <property type="match status" value="1"/>
</dbReference>
<evidence type="ECO:0000256" key="2">
    <source>
        <dbReference type="ARBA" id="ARBA00009923"/>
    </source>
</evidence>
<keyword evidence="6" id="KW-0568">Pathogenesis-related protein</keyword>
<dbReference type="EMBL" id="JBDFQZ010000008">
    <property type="protein sequence ID" value="KAK9697510.1"/>
    <property type="molecule type" value="Genomic_DNA"/>
</dbReference>
<feature type="domain" description="SCP" evidence="7">
    <location>
        <begin position="4"/>
        <end position="136"/>
    </location>
</feature>
<dbReference type="SUPFAM" id="SSF55797">
    <property type="entry name" value="PR-1-like"/>
    <property type="match status" value="1"/>
</dbReference>
<dbReference type="SMART" id="SM00198">
    <property type="entry name" value="SCP"/>
    <property type="match status" value="1"/>
</dbReference>
<protein>
    <recommendedName>
        <fullName evidence="7">SCP domain-containing protein</fullName>
    </recommendedName>
</protein>
<dbReference type="InterPro" id="IPR014044">
    <property type="entry name" value="CAP_dom"/>
</dbReference>
<dbReference type="InterPro" id="IPR001283">
    <property type="entry name" value="CRISP-related"/>
</dbReference>
<evidence type="ECO:0000256" key="1">
    <source>
        <dbReference type="ARBA" id="ARBA00003143"/>
    </source>
</evidence>
<accession>A0AAW1J433</accession>
<comment type="function">
    <text evidence="1">Probably involved in the defense reaction of plants against pathogens.</text>
</comment>
<evidence type="ECO:0000256" key="4">
    <source>
        <dbReference type="ARBA" id="ARBA00022821"/>
    </source>
</evidence>
<keyword evidence="3" id="KW-0732">Signal</keyword>
<comment type="caution">
    <text evidence="8">The sequence shown here is derived from an EMBL/GenBank/DDBJ whole genome shotgun (WGS) entry which is preliminary data.</text>
</comment>
<keyword evidence="9" id="KW-1185">Reference proteome</keyword>
<keyword evidence="5" id="KW-1015">Disulfide bond</keyword>
<dbReference type="Proteomes" id="UP001443914">
    <property type="component" value="Unassembled WGS sequence"/>
</dbReference>
<evidence type="ECO:0000313" key="8">
    <source>
        <dbReference type="EMBL" id="KAK9697510.1"/>
    </source>
</evidence>
<organism evidence="8 9">
    <name type="scientific">Saponaria officinalis</name>
    <name type="common">Common soapwort</name>
    <name type="synonym">Lychnis saponaria</name>
    <dbReference type="NCBI Taxonomy" id="3572"/>
    <lineage>
        <taxon>Eukaryota</taxon>
        <taxon>Viridiplantae</taxon>
        <taxon>Streptophyta</taxon>
        <taxon>Embryophyta</taxon>
        <taxon>Tracheophyta</taxon>
        <taxon>Spermatophyta</taxon>
        <taxon>Magnoliopsida</taxon>
        <taxon>eudicotyledons</taxon>
        <taxon>Gunneridae</taxon>
        <taxon>Pentapetalae</taxon>
        <taxon>Caryophyllales</taxon>
        <taxon>Caryophyllaceae</taxon>
        <taxon>Caryophylleae</taxon>
        <taxon>Saponaria</taxon>
    </lineage>
</organism>
<dbReference type="PANTHER" id="PTHR10334">
    <property type="entry name" value="CYSTEINE-RICH SECRETORY PROTEIN-RELATED"/>
    <property type="match status" value="1"/>
</dbReference>
<evidence type="ECO:0000256" key="5">
    <source>
        <dbReference type="ARBA" id="ARBA00023157"/>
    </source>
</evidence>
<dbReference type="Gene3D" id="3.40.33.10">
    <property type="entry name" value="CAP"/>
    <property type="match status" value="1"/>
</dbReference>
<sequence length="140" mass="15929">MDPYSPTKWLTPHNNARKAVGLRPLTWDTNLANFAKAYGTQRSRDCAMIHSNGPYGENLYWGSGNSWTPDQAVASWLSEKRFYNRYSNTCRARDCGHYTQIVWKSTMRVGCARVVCGRGAGVLFVCEYYPPGNFNGERPY</sequence>
<dbReference type="GO" id="GO:0005576">
    <property type="term" value="C:extracellular region"/>
    <property type="evidence" value="ECO:0007669"/>
    <property type="project" value="InterPro"/>
</dbReference>
<keyword evidence="4" id="KW-0611">Plant defense</keyword>
<dbReference type="CDD" id="cd05381">
    <property type="entry name" value="CAP_PR-1"/>
    <property type="match status" value="1"/>
</dbReference>
<evidence type="ECO:0000256" key="6">
    <source>
        <dbReference type="ARBA" id="ARBA00023265"/>
    </source>
</evidence>